<name>A0A1W1V784_DESTI</name>
<dbReference type="EMBL" id="FWWT01000016">
    <property type="protein sequence ID" value="SMB89297.1"/>
    <property type="molecule type" value="Genomic_DNA"/>
</dbReference>
<dbReference type="Proteomes" id="UP000192731">
    <property type="component" value="Unassembled WGS sequence"/>
</dbReference>
<evidence type="ECO:0000313" key="3">
    <source>
        <dbReference type="Proteomes" id="UP000192731"/>
    </source>
</evidence>
<keyword evidence="3" id="KW-1185">Reference proteome</keyword>
<sequence length="64" mass="7445">MKIQTIAYALILVGVIVKTSGLYYLSVNKELPLEKRKKMYLKLNWPGNILLFIGIIIIALERYY</sequence>
<keyword evidence="1" id="KW-0472">Membrane</keyword>
<keyword evidence="1" id="KW-1133">Transmembrane helix</keyword>
<proteinExistence type="predicted"/>
<dbReference type="RefSeq" id="WP_084052976.1">
    <property type="nucleotide sequence ID" value="NZ_FWWT01000016.1"/>
</dbReference>
<protein>
    <submittedName>
        <fullName evidence="2">Uncharacterized protein</fullName>
    </submittedName>
</protein>
<gene>
    <name evidence="2" type="ORF">SAMN00017405_0591</name>
</gene>
<feature type="transmembrane region" description="Helical" evidence="1">
    <location>
        <begin position="39"/>
        <end position="60"/>
    </location>
</feature>
<evidence type="ECO:0000256" key="1">
    <source>
        <dbReference type="SAM" id="Phobius"/>
    </source>
</evidence>
<accession>A0A1W1V784</accession>
<reference evidence="2 3" key="1">
    <citation type="submission" date="2017-04" db="EMBL/GenBank/DDBJ databases">
        <authorList>
            <person name="Afonso C.L."/>
            <person name="Miller P.J."/>
            <person name="Scott M.A."/>
            <person name="Spackman E."/>
            <person name="Goraichik I."/>
            <person name="Dimitrov K.M."/>
            <person name="Suarez D.L."/>
            <person name="Swayne D.E."/>
        </authorList>
    </citation>
    <scope>NUCLEOTIDE SEQUENCE [LARGE SCALE GENOMIC DNA]</scope>
    <source>
        <strain evidence="2 3">DSM 11270</strain>
    </source>
</reference>
<feature type="transmembrane region" description="Helical" evidence="1">
    <location>
        <begin position="6"/>
        <end position="27"/>
    </location>
</feature>
<dbReference type="AlphaFoldDB" id="A0A1W1V784"/>
<evidence type="ECO:0000313" key="2">
    <source>
        <dbReference type="EMBL" id="SMB89297.1"/>
    </source>
</evidence>
<organism evidence="2 3">
    <name type="scientific">Desulfonispora thiosulfatigenes DSM 11270</name>
    <dbReference type="NCBI Taxonomy" id="656914"/>
    <lineage>
        <taxon>Bacteria</taxon>
        <taxon>Bacillati</taxon>
        <taxon>Bacillota</taxon>
        <taxon>Clostridia</taxon>
        <taxon>Eubacteriales</taxon>
        <taxon>Peptococcaceae</taxon>
        <taxon>Desulfonispora</taxon>
    </lineage>
</organism>
<keyword evidence="1" id="KW-0812">Transmembrane</keyword>